<dbReference type="InterPro" id="IPR000408">
    <property type="entry name" value="Reg_chr_condens"/>
</dbReference>
<evidence type="ECO:0000259" key="4">
    <source>
        <dbReference type="Pfam" id="PF25390"/>
    </source>
</evidence>
<name>A0AAD7UMY7_9STRA</name>
<accession>A0AAD7UMY7</accession>
<dbReference type="InterPro" id="IPR009091">
    <property type="entry name" value="RCC1/BLIP-II"/>
</dbReference>
<keyword evidence="6" id="KW-1185">Reference proteome</keyword>
<dbReference type="SUPFAM" id="SSF50985">
    <property type="entry name" value="RCC1/BLIP-II"/>
    <property type="match status" value="1"/>
</dbReference>
<sequence>MVEDPVVIEVVLGFCDAASVARFARSSRSSLRSADTVARRAMEKVGMRGSALEGLGYLEVRGQRTLGVAGHAVVGAGAWVAYTCGSGRYGQLGVGSVMDSSKVQRATRLPGPVFCAGAGARFSAFVVGAGVAYACGDGSSGALGSATAPCSSCTRPRPVPELARTRVRTVSCGASHTLWVINEDRGVVGMGSNKNGELGVGDRKDRAVPTAVRTADGVRLVGASDVAAGVNHSLCACAGGLYSWGAANKGQLGHADSHARVFADRVETTSWVARRVAAGGMFSLVLDADGALHACGDARSGALGLSRTGRLLKCTRFQPLSSMSGVILDVSAGYAHAVAIASPGVLYAWGGGYKGHAAALGLGDTSLGCDTPRLVYLGDDDAPVAVAAGGTTDVGTTLVRMRSGAVLAAGGGLVVPPVSSFRELLPAAVAAAGVAEAKRFGPRDDSSAQSYYFAGIF</sequence>
<dbReference type="PANTHER" id="PTHR45982:SF11">
    <property type="entry name" value="E3 UBIQUITIN-PROTEIN LIGASE HERC1 ISOFORM X1-RELATED"/>
    <property type="match status" value="1"/>
</dbReference>
<proteinExistence type="predicted"/>
<evidence type="ECO:0000256" key="2">
    <source>
        <dbReference type="ARBA" id="ARBA00022737"/>
    </source>
</evidence>
<dbReference type="EMBL" id="JAQMWT010000029">
    <property type="protein sequence ID" value="KAJ8613339.1"/>
    <property type="molecule type" value="Genomic_DNA"/>
</dbReference>
<feature type="repeat" description="RCC1" evidence="3">
    <location>
        <begin position="185"/>
        <end position="239"/>
    </location>
</feature>
<protein>
    <recommendedName>
        <fullName evidence="4">RCC1-like domain-containing protein</fullName>
    </recommendedName>
</protein>
<feature type="repeat" description="RCC1" evidence="3">
    <location>
        <begin position="239"/>
        <end position="289"/>
    </location>
</feature>
<dbReference type="Proteomes" id="UP001230188">
    <property type="component" value="Unassembled WGS sequence"/>
</dbReference>
<dbReference type="PROSITE" id="PS50012">
    <property type="entry name" value="RCC1_3"/>
    <property type="match status" value="4"/>
</dbReference>
<evidence type="ECO:0000256" key="3">
    <source>
        <dbReference type="PROSITE-ProRule" id="PRU00235"/>
    </source>
</evidence>
<feature type="domain" description="RCC1-like" evidence="4">
    <location>
        <begin position="81"/>
        <end position="410"/>
    </location>
</feature>
<organism evidence="5 6">
    <name type="scientific">Chrysophaeum taylorii</name>
    <dbReference type="NCBI Taxonomy" id="2483200"/>
    <lineage>
        <taxon>Eukaryota</taxon>
        <taxon>Sar</taxon>
        <taxon>Stramenopiles</taxon>
        <taxon>Ochrophyta</taxon>
        <taxon>Pelagophyceae</taxon>
        <taxon>Pelagomonadales</taxon>
        <taxon>Pelagomonadaceae</taxon>
        <taxon>Chrysophaeum</taxon>
    </lineage>
</organism>
<dbReference type="PANTHER" id="PTHR45982">
    <property type="entry name" value="REGULATOR OF CHROMOSOME CONDENSATION"/>
    <property type="match status" value="1"/>
</dbReference>
<evidence type="ECO:0000313" key="5">
    <source>
        <dbReference type="EMBL" id="KAJ8613339.1"/>
    </source>
</evidence>
<dbReference type="AlphaFoldDB" id="A0AAD7UMY7"/>
<dbReference type="PROSITE" id="PS00626">
    <property type="entry name" value="RCC1_2"/>
    <property type="match status" value="1"/>
</dbReference>
<feature type="repeat" description="RCC1" evidence="3">
    <location>
        <begin position="290"/>
        <end position="343"/>
    </location>
</feature>
<reference evidence="5" key="1">
    <citation type="submission" date="2023-01" db="EMBL/GenBank/DDBJ databases">
        <title>Metagenome sequencing of chrysophaentin producing Chrysophaeum taylorii.</title>
        <authorList>
            <person name="Davison J."/>
            <person name="Bewley C."/>
        </authorList>
    </citation>
    <scope>NUCLEOTIDE SEQUENCE</scope>
    <source>
        <strain evidence="5">NIES-1699</strain>
    </source>
</reference>
<dbReference type="InterPro" id="IPR058923">
    <property type="entry name" value="RCC1-like_dom"/>
</dbReference>
<evidence type="ECO:0000256" key="1">
    <source>
        <dbReference type="ARBA" id="ARBA00022658"/>
    </source>
</evidence>
<dbReference type="PRINTS" id="PR00633">
    <property type="entry name" value="RCCNDNSATION"/>
</dbReference>
<evidence type="ECO:0000313" key="6">
    <source>
        <dbReference type="Proteomes" id="UP001230188"/>
    </source>
</evidence>
<keyword evidence="1" id="KW-0344">Guanine-nucleotide releasing factor</keyword>
<gene>
    <name evidence="5" type="ORF">CTAYLR_002226</name>
</gene>
<dbReference type="GO" id="GO:0005737">
    <property type="term" value="C:cytoplasm"/>
    <property type="evidence" value="ECO:0007669"/>
    <property type="project" value="TreeGrafter"/>
</dbReference>
<dbReference type="Gene3D" id="2.130.10.30">
    <property type="entry name" value="Regulator of chromosome condensation 1/beta-lactamase-inhibitor protein II"/>
    <property type="match status" value="2"/>
</dbReference>
<dbReference type="InterPro" id="IPR051553">
    <property type="entry name" value="Ran_GTPase-activating"/>
</dbReference>
<feature type="repeat" description="RCC1" evidence="3">
    <location>
        <begin position="130"/>
        <end position="183"/>
    </location>
</feature>
<dbReference type="GO" id="GO:0005085">
    <property type="term" value="F:guanyl-nucleotide exchange factor activity"/>
    <property type="evidence" value="ECO:0007669"/>
    <property type="project" value="TreeGrafter"/>
</dbReference>
<keyword evidence="2" id="KW-0677">Repeat</keyword>
<comment type="caution">
    <text evidence="5">The sequence shown here is derived from an EMBL/GenBank/DDBJ whole genome shotgun (WGS) entry which is preliminary data.</text>
</comment>
<dbReference type="Pfam" id="PF25390">
    <property type="entry name" value="WD40_RLD"/>
    <property type="match status" value="1"/>
</dbReference>